<evidence type="ECO:0000259" key="2">
    <source>
        <dbReference type="Pfam" id="PF24295"/>
    </source>
</evidence>
<accession>A0AAE4DP03</accession>
<sequence>MVGIIRQRYLSARLLTCCLTVLTGCPGDRWQFDEEATVSTRGENICFAVPDAEDYQPITIGINPRGTQPREEKIIFRPVLRVEKGLLCLPPSFYHFPDKGQFIITYVLRSKRHEDTPRRMVSGVEITSGCIFNIPLTDMEIVRPYSEMKNTDITSVQSRHAGSCEHPYPPDSHN</sequence>
<evidence type="ECO:0000313" key="3">
    <source>
        <dbReference type="EMBL" id="MDR9891305.1"/>
    </source>
</evidence>
<evidence type="ECO:0000313" key="4">
    <source>
        <dbReference type="Proteomes" id="UP001248822"/>
    </source>
</evidence>
<gene>
    <name evidence="3" type="ORF">O7047_13840</name>
</gene>
<dbReference type="Proteomes" id="UP001248822">
    <property type="component" value="Unassembled WGS sequence"/>
</dbReference>
<proteinExistence type="predicted"/>
<dbReference type="NCBIfam" id="NF045617">
    <property type="entry name" value="mostly_LP"/>
    <property type="match status" value="1"/>
</dbReference>
<feature type="region of interest" description="Disordered" evidence="1">
    <location>
        <begin position="152"/>
        <end position="174"/>
    </location>
</feature>
<protein>
    <submittedName>
        <fullName evidence="3">Type VI secretion protein</fullName>
    </submittedName>
</protein>
<comment type="caution">
    <text evidence="3">The sequence shown here is derived from an EMBL/GenBank/DDBJ whole genome shotgun (WGS) entry which is preliminary data.</text>
</comment>
<feature type="domain" description="DUF7480" evidence="2">
    <location>
        <begin position="34"/>
        <end position="121"/>
    </location>
</feature>
<dbReference type="AlphaFoldDB" id="A0AAE4DP03"/>
<dbReference type="Pfam" id="PF24295">
    <property type="entry name" value="DUF7480"/>
    <property type="match status" value="1"/>
</dbReference>
<dbReference type="EMBL" id="JAQGEC010000012">
    <property type="protein sequence ID" value="MDR9891305.1"/>
    <property type="molecule type" value="Genomic_DNA"/>
</dbReference>
<dbReference type="PROSITE" id="PS51257">
    <property type="entry name" value="PROKAR_LIPOPROTEIN"/>
    <property type="match status" value="1"/>
</dbReference>
<evidence type="ECO:0000256" key="1">
    <source>
        <dbReference type="SAM" id="MobiDB-lite"/>
    </source>
</evidence>
<dbReference type="InterPro" id="IPR054657">
    <property type="entry name" value="T6SS_periplasmic_put"/>
</dbReference>
<dbReference type="RefSeq" id="WP_310826520.1">
    <property type="nucleotide sequence ID" value="NZ_JAQGEC010000012.1"/>
</dbReference>
<name>A0AAE4DP03_9ENTR</name>
<dbReference type="InterPro" id="IPR055903">
    <property type="entry name" value="DUF7480"/>
</dbReference>
<reference evidence="3" key="1">
    <citation type="submission" date="2022-12" db="EMBL/GenBank/DDBJ databases">
        <title>NDM-1 containing novel ST 2018 Pseudenterobacter timonensis.</title>
        <authorList>
            <person name="Halder G."/>
            <person name="Mandal S."/>
            <person name="Dutta S."/>
        </authorList>
    </citation>
    <scope>NUCLEOTIDE SEQUENCE</scope>
    <source>
        <strain evidence="3">CNCI147</strain>
    </source>
</reference>
<organism evidence="3 4">
    <name type="scientific">Pseudenterobacter timonensis</name>
    <dbReference type="NCBI Taxonomy" id="1755099"/>
    <lineage>
        <taxon>Bacteria</taxon>
        <taxon>Pseudomonadati</taxon>
        <taxon>Pseudomonadota</taxon>
        <taxon>Gammaproteobacteria</taxon>
        <taxon>Enterobacterales</taxon>
        <taxon>Enterobacteriaceae</taxon>
        <taxon>Pseudenterobacter</taxon>
    </lineage>
</organism>